<name>W7XKT5_TETTS</name>
<dbReference type="AlphaFoldDB" id="W7XKT5"/>
<organism evidence="1 2">
    <name type="scientific">Tetrahymena thermophila (strain SB210)</name>
    <dbReference type="NCBI Taxonomy" id="312017"/>
    <lineage>
        <taxon>Eukaryota</taxon>
        <taxon>Sar</taxon>
        <taxon>Alveolata</taxon>
        <taxon>Ciliophora</taxon>
        <taxon>Intramacronucleata</taxon>
        <taxon>Oligohymenophorea</taxon>
        <taxon>Hymenostomatida</taxon>
        <taxon>Tetrahymenina</taxon>
        <taxon>Tetrahymenidae</taxon>
        <taxon>Tetrahymena</taxon>
    </lineage>
</organism>
<dbReference type="EMBL" id="GG662749">
    <property type="protein sequence ID" value="EWS75204.1"/>
    <property type="molecule type" value="Genomic_DNA"/>
</dbReference>
<protein>
    <submittedName>
        <fullName evidence="1">Uncharacterized protein</fullName>
    </submittedName>
</protein>
<dbReference type="GeneID" id="24437223"/>
<keyword evidence="2" id="KW-1185">Reference proteome</keyword>
<dbReference type="RefSeq" id="XP_012652195.1">
    <property type="nucleotide sequence ID" value="XM_012796741.1"/>
</dbReference>
<dbReference type="Proteomes" id="UP000009168">
    <property type="component" value="Unassembled WGS sequence"/>
</dbReference>
<reference evidence="2" key="1">
    <citation type="journal article" date="2006" name="PLoS Biol.">
        <title>Macronuclear genome sequence of the ciliate Tetrahymena thermophila, a model eukaryote.</title>
        <authorList>
            <person name="Eisen J.A."/>
            <person name="Coyne R.S."/>
            <person name="Wu M."/>
            <person name="Wu D."/>
            <person name="Thiagarajan M."/>
            <person name="Wortman J.R."/>
            <person name="Badger J.H."/>
            <person name="Ren Q."/>
            <person name="Amedeo P."/>
            <person name="Jones K.M."/>
            <person name="Tallon L.J."/>
            <person name="Delcher A.L."/>
            <person name="Salzberg S.L."/>
            <person name="Silva J.C."/>
            <person name="Haas B.J."/>
            <person name="Majoros W.H."/>
            <person name="Farzad M."/>
            <person name="Carlton J.M."/>
            <person name="Smith R.K. Jr."/>
            <person name="Garg J."/>
            <person name="Pearlman R.E."/>
            <person name="Karrer K.M."/>
            <person name="Sun L."/>
            <person name="Manning G."/>
            <person name="Elde N.C."/>
            <person name="Turkewitz A.P."/>
            <person name="Asai D.J."/>
            <person name="Wilkes D.E."/>
            <person name="Wang Y."/>
            <person name="Cai H."/>
            <person name="Collins K."/>
            <person name="Stewart B.A."/>
            <person name="Lee S.R."/>
            <person name="Wilamowska K."/>
            <person name="Weinberg Z."/>
            <person name="Ruzzo W.L."/>
            <person name="Wloga D."/>
            <person name="Gaertig J."/>
            <person name="Frankel J."/>
            <person name="Tsao C.-C."/>
            <person name="Gorovsky M.A."/>
            <person name="Keeling P.J."/>
            <person name="Waller R.F."/>
            <person name="Patron N.J."/>
            <person name="Cherry J.M."/>
            <person name="Stover N.A."/>
            <person name="Krieger C.J."/>
            <person name="del Toro C."/>
            <person name="Ryder H.F."/>
            <person name="Williamson S.C."/>
            <person name="Barbeau R.A."/>
            <person name="Hamilton E.P."/>
            <person name="Orias E."/>
        </authorList>
    </citation>
    <scope>NUCLEOTIDE SEQUENCE [LARGE SCALE GENOMIC DNA]</scope>
    <source>
        <strain evidence="2">SB210</strain>
    </source>
</reference>
<proteinExistence type="predicted"/>
<gene>
    <name evidence="1" type="ORF">TTHERM_000090369</name>
</gene>
<accession>W7XKT5</accession>
<dbReference type="KEGG" id="tet:TTHERM_000090369"/>
<sequence length="240" mass="29006">MINYLFLAQTNENLYQIKQNEDENQNQNTCQYRKQQQFEISCIIQLDQYRDYINKFPIQIKKSSHVAKTRCINQYEGLRNVPVIEVVSNIVYEQNGINHQENQQIFNFISKSKHNLYKNILSAFKKHIMECQDTLLMSVYENLSENKWTFERIQQRVSTNLGKCGRFNLKIKNLSKNRNLQKIFNYFLKNSEKLWLQDSKIKNKDQYIEQINLMVLAQERQILQNFTQCYKKYRKNSMKK</sequence>
<dbReference type="Pfam" id="PF14536">
    <property type="entry name" value="DUF4441"/>
    <property type="match status" value="1"/>
</dbReference>
<dbReference type="InterPro" id="IPR028008">
    <property type="entry name" value="DUF4441"/>
</dbReference>
<evidence type="ECO:0000313" key="1">
    <source>
        <dbReference type="EMBL" id="EWS75204.1"/>
    </source>
</evidence>
<evidence type="ECO:0000313" key="2">
    <source>
        <dbReference type="Proteomes" id="UP000009168"/>
    </source>
</evidence>
<dbReference type="InParanoid" id="W7XKT5"/>